<dbReference type="PRINTS" id="PR00132">
    <property type="entry name" value="GLHYDRLASE2"/>
</dbReference>
<evidence type="ECO:0000259" key="8">
    <source>
        <dbReference type="Pfam" id="PF02836"/>
    </source>
</evidence>
<evidence type="ECO:0000256" key="3">
    <source>
        <dbReference type="ARBA" id="ARBA00016205"/>
    </source>
</evidence>
<name>A0A1F7F3S8_UNCRA</name>
<feature type="chain" id="PRO_5009528377" description="Beta-glucuronidase" evidence="6">
    <location>
        <begin position="21"/>
        <end position="662"/>
    </location>
</feature>
<dbReference type="InterPro" id="IPR017853">
    <property type="entry name" value="GH"/>
</dbReference>
<evidence type="ECO:0000256" key="4">
    <source>
        <dbReference type="ARBA" id="ARBA00022801"/>
    </source>
</evidence>
<reference evidence="10 11" key="1">
    <citation type="journal article" date="2016" name="Nat. Commun.">
        <title>Thousands of microbial genomes shed light on interconnected biogeochemical processes in an aquifer system.</title>
        <authorList>
            <person name="Anantharaman K."/>
            <person name="Brown C.T."/>
            <person name="Hug L.A."/>
            <person name="Sharon I."/>
            <person name="Castelle C.J."/>
            <person name="Probst A.J."/>
            <person name="Thomas B.C."/>
            <person name="Singh A."/>
            <person name="Wilkins M.J."/>
            <person name="Karaoz U."/>
            <person name="Brodie E.L."/>
            <person name="Williams K.H."/>
            <person name="Hubbard S.S."/>
            <person name="Banfield J.F."/>
        </authorList>
    </citation>
    <scope>NUCLEOTIDE SEQUENCE [LARGE SCALE GENOMIC DNA]</scope>
</reference>
<dbReference type="InterPro" id="IPR006101">
    <property type="entry name" value="Glyco_hydro_2"/>
</dbReference>
<feature type="domain" description="Glycoside hydrolase family 2 immunoglobulin-like beta-sandwich" evidence="7">
    <location>
        <begin position="266"/>
        <end position="356"/>
    </location>
</feature>
<dbReference type="EMBL" id="MFYX01000130">
    <property type="protein sequence ID" value="OGK01213.1"/>
    <property type="molecule type" value="Genomic_DNA"/>
</dbReference>
<dbReference type="PANTHER" id="PTHR10066">
    <property type="entry name" value="BETA-GLUCURONIDASE"/>
    <property type="match status" value="1"/>
</dbReference>
<dbReference type="GO" id="GO:0004566">
    <property type="term" value="F:beta-glucuronidase activity"/>
    <property type="evidence" value="ECO:0007669"/>
    <property type="project" value="UniProtKB-EC"/>
</dbReference>
<comment type="similarity">
    <text evidence="1">Belongs to the glycosyl hydrolase 2 family.</text>
</comment>
<dbReference type="InterPro" id="IPR006103">
    <property type="entry name" value="Glyco_hydro_2_cat"/>
</dbReference>
<dbReference type="GO" id="GO:0005975">
    <property type="term" value="P:carbohydrate metabolic process"/>
    <property type="evidence" value="ECO:0007669"/>
    <property type="project" value="InterPro"/>
</dbReference>
<sequence length="662" mass="75527">MNGYCILLAVLMISSQTLNAADNMATDAPVTVEDESVAASAKHENPIPQGLDLKSLQTMDPANAQTDMNRFFNTKRIEQIHNRPASLFNGFLPGRRTGISLAGPWKMVQDVMGAGFRRKFYMVQPWDPHSNNPMSTEVDWDHWPEIQVPGSFTTQRENLKYYSGYAWYKRSFDFTQKNGNAAYLVLEGVNYAAKIWLNGSLAGESVGGYLPIVMDITKTVKPQDNQLVVMVDNRILDTRVPPAEYGWNNWGGIIRDVILYTVPEKHIQDYHYQFALKGKNEGVLDIIVQASSGDGMVRLGIPGLVKARDIQLDKTGQGRVSIPVKKVRLWSPQDPFLHTLTLSYGTDVYEDKIGLRTLSIKGRDLFLNGAALFLKGISLHDEPIGREGRVVSRAEADALLKQVKDLNGNFARLAHYPHSQHTVYAADSLGIILWEEIPVYWQVRFDLPETFEDARNQLIRLIQRDKNRVSCALWSVTNETWDDFEFEKDRHCFTMHLAELARSLDPSRWVTAAGSAKKKGHTLTLKDHLFEFLDVIGLNEYYGWYDENDYTIIDSLEWEPGRFKDKPVIISEVGAEGIYGLRGSITQKWTEDYQAEFYKHHLNKLKTIPFVQGISPWILKDFNEPRRLSRLQNGYNRKGIIDEYGKKKMAFDVLKGFYQTIQ</sequence>
<dbReference type="InterPro" id="IPR006104">
    <property type="entry name" value="Glyco_hydro_2_N"/>
</dbReference>
<dbReference type="EC" id="3.2.1.31" evidence="2"/>
<dbReference type="Gene3D" id="3.20.20.80">
    <property type="entry name" value="Glycosidases"/>
    <property type="match status" value="1"/>
</dbReference>
<dbReference type="Proteomes" id="UP000179243">
    <property type="component" value="Unassembled WGS sequence"/>
</dbReference>
<dbReference type="AlphaFoldDB" id="A0A1F7F3S8"/>
<evidence type="ECO:0000256" key="1">
    <source>
        <dbReference type="ARBA" id="ARBA00007401"/>
    </source>
</evidence>
<dbReference type="Gene3D" id="2.60.120.260">
    <property type="entry name" value="Galactose-binding domain-like"/>
    <property type="match status" value="1"/>
</dbReference>
<dbReference type="Gene3D" id="2.60.40.10">
    <property type="entry name" value="Immunoglobulins"/>
    <property type="match status" value="1"/>
</dbReference>
<gene>
    <name evidence="10" type="ORF">A2519_22435</name>
</gene>
<dbReference type="InterPro" id="IPR013783">
    <property type="entry name" value="Ig-like_fold"/>
</dbReference>
<feature type="signal peptide" evidence="6">
    <location>
        <begin position="1"/>
        <end position="20"/>
    </location>
</feature>
<dbReference type="SUPFAM" id="SSF49785">
    <property type="entry name" value="Galactose-binding domain-like"/>
    <property type="match status" value="1"/>
</dbReference>
<dbReference type="GO" id="GO:0019391">
    <property type="term" value="P:glucuronoside catabolic process"/>
    <property type="evidence" value="ECO:0007669"/>
    <property type="project" value="TreeGrafter"/>
</dbReference>
<comment type="caution">
    <text evidence="10">The sequence shown here is derived from an EMBL/GenBank/DDBJ whole genome shotgun (WGS) entry which is preliminary data.</text>
</comment>
<dbReference type="Pfam" id="PF00703">
    <property type="entry name" value="Glyco_hydro_2"/>
    <property type="match status" value="1"/>
</dbReference>
<feature type="domain" description="Glycosyl hydrolases family 2 sugar binding" evidence="9">
    <location>
        <begin position="152"/>
        <end position="263"/>
    </location>
</feature>
<dbReference type="PANTHER" id="PTHR10066:SF67">
    <property type="entry name" value="BETA-GLUCURONIDASE"/>
    <property type="match status" value="1"/>
</dbReference>
<dbReference type="Pfam" id="PF02837">
    <property type="entry name" value="Glyco_hydro_2_N"/>
    <property type="match status" value="1"/>
</dbReference>
<organism evidence="10 11">
    <name type="scientific">Candidatus Raymondbacteria bacterium RIFOXYD12_FULL_49_13</name>
    <dbReference type="NCBI Taxonomy" id="1817890"/>
    <lineage>
        <taxon>Bacteria</taxon>
        <taxon>Raymondiibacteriota</taxon>
    </lineage>
</organism>
<dbReference type="GO" id="GO:0030246">
    <property type="term" value="F:carbohydrate binding"/>
    <property type="evidence" value="ECO:0007669"/>
    <property type="project" value="TreeGrafter"/>
</dbReference>
<proteinExistence type="inferred from homology"/>
<dbReference type="InterPro" id="IPR036156">
    <property type="entry name" value="Beta-gal/glucu_dom_sf"/>
</dbReference>
<dbReference type="SUPFAM" id="SSF49303">
    <property type="entry name" value="beta-Galactosidase/glucuronidase domain"/>
    <property type="match status" value="1"/>
</dbReference>
<dbReference type="SUPFAM" id="SSF51445">
    <property type="entry name" value="(Trans)glycosidases"/>
    <property type="match status" value="1"/>
</dbReference>
<evidence type="ECO:0000256" key="2">
    <source>
        <dbReference type="ARBA" id="ARBA00012761"/>
    </source>
</evidence>
<keyword evidence="6" id="KW-0732">Signal</keyword>
<protein>
    <recommendedName>
        <fullName evidence="3">Beta-glucuronidase</fullName>
        <ecNumber evidence="2">3.2.1.31</ecNumber>
    </recommendedName>
</protein>
<evidence type="ECO:0000259" key="9">
    <source>
        <dbReference type="Pfam" id="PF02837"/>
    </source>
</evidence>
<dbReference type="InterPro" id="IPR008979">
    <property type="entry name" value="Galactose-bd-like_sf"/>
</dbReference>
<evidence type="ECO:0000256" key="6">
    <source>
        <dbReference type="SAM" id="SignalP"/>
    </source>
</evidence>
<evidence type="ECO:0000259" key="7">
    <source>
        <dbReference type="Pfam" id="PF00703"/>
    </source>
</evidence>
<dbReference type="Pfam" id="PF02836">
    <property type="entry name" value="Glyco_hydro_2_C"/>
    <property type="match status" value="1"/>
</dbReference>
<accession>A0A1F7F3S8</accession>
<evidence type="ECO:0000256" key="5">
    <source>
        <dbReference type="ARBA" id="ARBA00023295"/>
    </source>
</evidence>
<evidence type="ECO:0000313" key="11">
    <source>
        <dbReference type="Proteomes" id="UP000179243"/>
    </source>
</evidence>
<keyword evidence="4" id="KW-0378">Hydrolase</keyword>
<keyword evidence="5" id="KW-0326">Glycosidase</keyword>
<feature type="domain" description="Glycoside hydrolase family 2 catalytic" evidence="8">
    <location>
        <begin position="359"/>
        <end position="661"/>
    </location>
</feature>
<evidence type="ECO:0000313" key="10">
    <source>
        <dbReference type="EMBL" id="OGK01213.1"/>
    </source>
</evidence>
<dbReference type="InterPro" id="IPR006102">
    <property type="entry name" value="Ig-like_GH2"/>
</dbReference>